<evidence type="ECO:0000256" key="4">
    <source>
        <dbReference type="ARBA" id="ARBA00023136"/>
    </source>
</evidence>
<keyword evidence="2 5" id="KW-0812">Transmembrane</keyword>
<evidence type="ECO:0000313" key="7">
    <source>
        <dbReference type="EMBL" id="GAA1693363.1"/>
    </source>
</evidence>
<evidence type="ECO:0000313" key="8">
    <source>
        <dbReference type="Proteomes" id="UP001500618"/>
    </source>
</evidence>
<dbReference type="EMBL" id="BAAANY010000020">
    <property type="protein sequence ID" value="GAA1693363.1"/>
    <property type="molecule type" value="Genomic_DNA"/>
</dbReference>
<dbReference type="RefSeq" id="WP_163569605.1">
    <property type="nucleotide sequence ID" value="NZ_BAAANY010000020.1"/>
</dbReference>
<organism evidence="7 8">
    <name type="scientific">Fodinicola feengrottensis</name>
    <dbReference type="NCBI Taxonomy" id="435914"/>
    <lineage>
        <taxon>Bacteria</taxon>
        <taxon>Bacillati</taxon>
        <taxon>Actinomycetota</taxon>
        <taxon>Actinomycetes</taxon>
        <taxon>Mycobacteriales</taxon>
        <taxon>Fodinicola</taxon>
    </lineage>
</organism>
<feature type="transmembrane region" description="Helical" evidence="5">
    <location>
        <begin position="138"/>
        <end position="158"/>
    </location>
</feature>
<evidence type="ECO:0000256" key="5">
    <source>
        <dbReference type="SAM" id="Phobius"/>
    </source>
</evidence>
<accession>A0ABN2HTN4</accession>
<comment type="caution">
    <text evidence="7">The sequence shown here is derived from an EMBL/GenBank/DDBJ whole genome shotgun (WGS) entry which is preliminary data.</text>
</comment>
<dbReference type="InterPro" id="IPR009908">
    <property type="entry name" value="Methylamine_util_MauE"/>
</dbReference>
<gene>
    <name evidence="7" type="ORF">GCM10009765_48310</name>
</gene>
<proteinExistence type="predicted"/>
<comment type="subcellular location">
    <subcellularLocation>
        <location evidence="1">Membrane</location>
        <topology evidence="1">Multi-pass membrane protein</topology>
    </subcellularLocation>
</comment>
<evidence type="ECO:0000256" key="2">
    <source>
        <dbReference type="ARBA" id="ARBA00022692"/>
    </source>
</evidence>
<keyword evidence="8" id="KW-1185">Reference proteome</keyword>
<feature type="transmembrane region" description="Helical" evidence="5">
    <location>
        <begin position="112"/>
        <end position="132"/>
    </location>
</feature>
<sequence length="168" mass="17036">MSTAALTLRVLLAVVLGWSSVSKLTPSGRRGLSDMLTQLGIGRQAGWVGGLLIVGEATSAVLLLLPWTVVVGAGLATVLMAVLTAGTVLILRRRLKVTCACFGSSSTTIAPIHAVRNGLLLLGAAVAASLGPDVPADLVTAAVAVAVGAVLAIVMTRLDDFAFLLSPR</sequence>
<evidence type="ECO:0000256" key="3">
    <source>
        <dbReference type="ARBA" id="ARBA00022989"/>
    </source>
</evidence>
<keyword evidence="3 5" id="KW-1133">Transmembrane helix</keyword>
<evidence type="ECO:0000259" key="6">
    <source>
        <dbReference type="Pfam" id="PF07291"/>
    </source>
</evidence>
<feature type="transmembrane region" description="Helical" evidence="5">
    <location>
        <begin position="45"/>
        <end position="65"/>
    </location>
</feature>
<reference evidence="7 8" key="1">
    <citation type="journal article" date="2019" name="Int. J. Syst. Evol. Microbiol.">
        <title>The Global Catalogue of Microorganisms (GCM) 10K type strain sequencing project: providing services to taxonomists for standard genome sequencing and annotation.</title>
        <authorList>
            <consortium name="The Broad Institute Genomics Platform"/>
            <consortium name="The Broad Institute Genome Sequencing Center for Infectious Disease"/>
            <person name="Wu L."/>
            <person name="Ma J."/>
        </authorList>
    </citation>
    <scope>NUCLEOTIDE SEQUENCE [LARGE SCALE GENOMIC DNA]</scope>
    <source>
        <strain evidence="7 8">JCM 14718</strain>
    </source>
</reference>
<evidence type="ECO:0000256" key="1">
    <source>
        <dbReference type="ARBA" id="ARBA00004141"/>
    </source>
</evidence>
<feature type="transmembrane region" description="Helical" evidence="5">
    <location>
        <begin position="71"/>
        <end position="91"/>
    </location>
</feature>
<name>A0ABN2HTN4_9ACTN</name>
<keyword evidence="4 5" id="KW-0472">Membrane</keyword>
<dbReference type="Proteomes" id="UP001500618">
    <property type="component" value="Unassembled WGS sequence"/>
</dbReference>
<dbReference type="Pfam" id="PF07291">
    <property type="entry name" value="MauE"/>
    <property type="match status" value="1"/>
</dbReference>
<feature type="domain" description="Methylamine utilisation protein MauE" evidence="6">
    <location>
        <begin position="1"/>
        <end position="128"/>
    </location>
</feature>
<protein>
    <recommendedName>
        <fullName evidence="6">Methylamine utilisation protein MauE domain-containing protein</fullName>
    </recommendedName>
</protein>